<accession>A0A1I8N5T6</accession>
<dbReference type="VEuPathDB" id="VectorBase:MDOMA2_020397"/>
<dbReference type="EnsemblMetazoa" id="MDOA011834-RB">
    <property type="protein sequence ID" value="MDOA011834-PB"/>
    <property type="gene ID" value="MDOA011834"/>
</dbReference>
<proteinExistence type="predicted"/>
<dbReference type="OrthoDB" id="6617753at2759"/>
<reference evidence="2" key="1">
    <citation type="submission" date="2020-05" db="UniProtKB">
        <authorList>
            <consortium name="EnsemblMetazoa"/>
        </authorList>
    </citation>
    <scope>IDENTIFICATION</scope>
    <source>
        <strain evidence="2">Aabys</strain>
    </source>
</reference>
<name>A0A1I8N5T6_MUSDO</name>
<dbReference type="PROSITE" id="PS51029">
    <property type="entry name" value="MADF"/>
    <property type="match status" value="1"/>
</dbReference>
<dbReference type="eggNOG" id="ENOG502S3MH">
    <property type="taxonomic scope" value="Eukaryota"/>
</dbReference>
<dbReference type="AlphaFoldDB" id="A0A1I8N5T6"/>
<protein>
    <recommendedName>
        <fullName evidence="1">MADF domain-containing protein</fullName>
    </recommendedName>
</protein>
<sequence>MSQQFLLEFINCLENEPALWQTKSDIYKNKNARNKSWEVLLNKYKNVDEHASIETVKKKVNSLRASYRRELHKIKRSEKSGAGIDDVYKPSIWYFDQLNFLQDQETSVDGINTFDDSFEIEIPKTTKRKRDEGAQFLQKAVEHLDNVKNIKAKDNADIFAEGWAAMFRQLTKEQQLFAKKGIDELLMQGSMNMLTYSSVSSIENFQNNINCHAPVPVYPRQIIRVSTPLTSDSTSTSSFMSHYSVDDNSTRPVLITQNNNVAASSYNDLFNSDEYV</sequence>
<gene>
    <name evidence="2" type="primary">101891872</name>
</gene>
<evidence type="ECO:0000313" key="2">
    <source>
        <dbReference type="EnsemblMetazoa" id="MDOA011834-PB"/>
    </source>
</evidence>
<dbReference type="InterPro" id="IPR006578">
    <property type="entry name" value="MADF-dom"/>
</dbReference>
<dbReference type="PANTHER" id="PTHR21505:SF8">
    <property type="entry name" value="DPT-YFP REPRESSOR BY OVEREXPRESSION, ISOFORM D-RELATED"/>
    <property type="match status" value="1"/>
</dbReference>
<dbReference type="KEGG" id="mde:101891872"/>
<dbReference type="SMART" id="SM00595">
    <property type="entry name" value="MADF"/>
    <property type="match status" value="1"/>
</dbReference>
<dbReference type="PANTHER" id="PTHR21505">
    <property type="entry name" value="MADF DOMAIN-CONTAINING PROTEIN-RELATED"/>
    <property type="match status" value="1"/>
</dbReference>
<dbReference type="VEuPathDB" id="VectorBase:MDOA011834"/>
<dbReference type="Pfam" id="PF10545">
    <property type="entry name" value="MADF_DNA_bdg"/>
    <property type="match status" value="1"/>
</dbReference>
<evidence type="ECO:0000259" key="1">
    <source>
        <dbReference type="PROSITE" id="PS51029"/>
    </source>
</evidence>
<feature type="domain" description="MADF" evidence="1">
    <location>
        <begin position="8"/>
        <end position="106"/>
    </location>
</feature>
<organism evidence="2">
    <name type="scientific">Musca domestica</name>
    <name type="common">House fly</name>
    <dbReference type="NCBI Taxonomy" id="7370"/>
    <lineage>
        <taxon>Eukaryota</taxon>
        <taxon>Metazoa</taxon>
        <taxon>Ecdysozoa</taxon>
        <taxon>Arthropoda</taxon>
        <taxon>Hexapoda</taxon>
        <taxon>Insecta</taxon>
        <taxon>Pterygota</taxon>
        <taxon>Neoptera</taxon>
        <taxon>Endopterygota</taxon>
        <taxon>Diptera</taxon>
        <taxon>Brachycera</taxon>
        <taxon>Muscomorpha</taxon>
        <taxon>Muscoidea</taxon>
        <taxon>Muscidae</taxon>
        <taxon>Musca</taxon>
    </lineage>
</organism>